<dbReference type="AlphaFoldDB" id="A0A1I0BNR1"/>
<dbReference type="InterPro" id="IPR027417">
    <property type="entry name" value="P-loop_NTPase"/>
</dbReference>
<dbReference type="Gene3D" id="3.40.50.300">
    <property type="entry name" value="P-loop containing nucleotide triphosphate hydrolases"/>
    <property type="match status" value="1"/>
</dbReference>
<comment type="similarity">
    <text evidence="4">Belongs to the THEP1 NTPase family.</text>
</comment>
<reference evidence="6" key="1">
    <citation type="submission" date="2016-10" db="EMBL/GenBank/DDBJ databases">
        <authorList>
            <person name="Varghese N."/>
            <person name="Submissions S."/>
        </authorList>
    </citation>
    <scope>NUCLEOTIDE SEQUENCE [LARGE SCALE GENOMIC DNA]</scope>
    <source>
        <strain evidence="6">SLH 33</strain>
    </source>
</reference>
<gene>
    <name evidence="5" type="ORF">SAMN04488587_2257</name>
</gene>
<evidence type="ECO:0000313" key="6">
    <source>
        <dbReference type="Proteomes" id="UP000243338"/>
    </source>
</evidence>
<keyword evidence="6" id="KW-1185">Reference proteome</keyword>
<dbReference type="InterPro" id="IPR004948">
    <property type="entry name" value="Nuc-triphosphatase_THEP1"/>
</dbReference>
<keyword evidence="1 4" id="KW-0547">Nucleotide-binding</keyword>
<protein>
    <recommendedName>
        <fullName evidence="4">Nucleoside-triphosphatase SAMN04488587_2257</fullName>
        <shortName evidence="4">NTPase</shortName>
        <ecNumber evidence="4">3.6.1.15</ecNumber>
    </recommendedName>
    <alternativeName>
        <fullName evidence="4">Nucleoside triphosphate phosphohydrolase</fullName>
    </alternativeName>
</protein>
<dbReference type="Pfam" id="PF03266">
    <property type="entry name" value="NTPase_1"/>
    <property type="match status" value="1"/>
</dbReference>
<dbReference type="EMBL" id="FOHQ01000008">
    <property type="protein sequence ID" value="SET08617.1"/>
    <property type="molecule type" value="Genomic_DNA"/>
</dbReference>
<dbReference type="EC" id="3.6.1.15" evidence="4"/>
<accession>A0A1I0BNR1</accession>
<sequence length="171" mass="18978">MLRIAVTGKPGVGKSTVVTRVVEKLDLKACGIRAAEMRVDGKRQGFSIEDIDTGRKGILSHVKCTGPKLGKYHVNLEDLDGIGAEAIRHALGCDLVVMDEVGPMELKSENFVRAVEEILDSDRPILAVLHRSSKHPLAQRIREEFEVLTVDEVDRDDLPDRIAARFRQGRE</sequence>
<evidence type="ECO:0000256" key="1">
    <source>
        <dbReference type="ARBA" id="ARBA00022741"/>
    </source>
</evidence>
<feature type="binding site" evidence="4">
    <location>
        <begin position="8"/>
        <end position="15"/>
    </location>
    <ligand>
        <name>ATP</name>
        <dbReference type="ChEBI" id="CHEBI:30616"/>
    </ligand>
</feature>
<comment type="catalytic activity">
    <reaction evidence="4">
        <text>a ribonucleoside 5'-triphosphate + H2O = a ribonucleoside 5'-diphosphate + phosphate + H(+)</text>
        <dbReference type="Rhea" id="RHEA:23680"/>
        <dbReference type="ChEBI" id="CHEBI:15377"/>
        <dbReference type="ChEBI" id="CHEBI:15378"/>
        <dbReference type="ChEBI" id="CHEBI:43474"/>
        <dbReference type="ChEBI" id="CHEBI:57930"/>
        <dbReference type="ChEBI" id="CHEBI:61557"/>
        <dbReference type="EC" id="3.6.1.15"/>
    </reaction>
</comment>
<evidence type="ECO:0000256" key="4">
    <source>
        <dbReference type="HAMAP-Rule" id="MF_00796"/>
    </source>
</evidence>
<organism evidence="5 6">
    <name type="scientific">Methanococcoides vulcani</name>
    <dbReference type="NCBI Taxonomy" id="1353158"/>
    <lineage>
        <taxon>Archaea</taxon>
        <taxon>Methanobacteriati</taxon>
        <taxon>Methanobacteriota</taxon>
        <taxon>Stenosarchaea group</taxon>
        <taxon>Methanomicrobia</taxon>
        <taxon>Methanosarcinales</taxon>
        <taxon>Methanosarcinaceae</taxon>
        <taxon>Methanococcoides</taxon>
    </lineage>
</organism>
<dbReference type="Proteomes" id="UP000243338">
    <property type="component" value="Unassembled WGS sequence"/>
</dbReference>
<dbReference type="HAMAP" id="MF_00796">
    <property type="entry name" value="NTPase_1"/>
    <property type="match status" value="1"/>
</dbReference>
<proteinExistence type="inferred from homology"/>
<keyword evidence="2 4" id="KW-0378">Hydrolase</keyword>
<feature type="binding site" evidence="4">
    <location>
        <begin position="95"/>
        <end position="102"/>
    </location>
    <ligand>
        <name>ATP</name>
        <dbReference type="ChEBI" id="CHEBI:30616"/>
    </ligand>
</feature>
<dbReference type="PANTHER" id="PTHR43146:SF1">
    <property type="entry name" value="CANCER-RELATED NUCLEOSIDE-TRIPHOSPHATASE"/>
    <property type="match status" value="1"/>
</dbReference>
<keyword evidence="3 4" id="KW-0067">ATP-binding</keyword>
<dbReference type="SUPFAM" id="SSF52540">
    <property type="entry name" value="P-loop containing nucleoside triphosphate hydrolases"/>
    <property type="match status" value="1"/>
</dbReference>
<dbReference type="CDD" id="cd19482">
    <property type="entry name" value="RecA-like_Thep1"/>
    <property type="match status" value="1"/>
</dbReference>
<dbReference type="OrthoDB" id="52698at2157"/>
<dbReference type="GO" id="GO:0017111">
    <property type="term" value="F:ribonucleoside triphosphate phosphatase activity"/>
    <property type="evidence" value="ECO:0007669"/>
    <property type="project" value="UniProtKB-UniRule"/>
</dbReference>
<name>A0A1I0BNR1_9EURY</name>
<dbReference type="GO" id="GO:0005524">
    <property type="term" value="F:ATP binding"/>
    <property type="evidence" value="ECO:0007669"/>
    <property type="project" value="UniProtKB-UniRule"/>
</dbReference>
<dbReference type="PANTHER" id="PTHR43146">
    <property type="entry name" value="CANCER-RELATED NUCLEOSIDE-TRIPHOSPHATASE"/>
    <property type="match status" value="1"/>
</dbReference>
<dbReference type="RefSeq" id="WP_091690698.1">
    <property type="nucleotide sequence ID" value="NZ_CAAGSJ010000002.1"/>
</dbReference>
<dbReference type="STRING" id="1353158.SAMN04488587_2257"/>
<evidence type="ECO:0000313" key="5">
    <source>
        <dbReference type="EMBL" id="SET08617.1"/>
    </source>
</evidence>
<comment type="function">
    <text evidence="4">Has nucleotide phosphatase activity towards ATP, GTP, CTP, TTP and UTP. May hydrolyze nucleoside diphosphates with lower efficiency.</text>
</comment>
<evidence type="ECO:0000256" key="3">
    <source>
        <dbReference type="ARBA" id="ARBA00022840"/>
    </source>
</evidence>
<evidence type="ECO:0000256" key="2">
    <source>
        <dbReference type="ARBA" id="ARBA00022801"/>
    </source>
</evidence>
<dbReference type="NCBIfam" id="NF010248">
    <property type="entry name" value="PRK13695.1"/>
    <property type="match status" value="1"/>
</dbReference>